<dbReference type="Pfam" id="PF12705">
    <property type="entry name" value="PDDEXK_1"/>
    <property type="match status" value="1"/>
</dbReference>
<accession>A0A1G2H1V4</accession>
<evidence type="ECO:0000313" key="3">
    <source>
        <dbReference type="Proteomes" id="UP000177954"/>
    </source>
</evidence>
<dbReference type="EMBL" id="MHNZ01000016">
    <property type="protein sequence ID" value="OGZ56454.1"/>
    <property type="molecule type" value="Genomic_DNA"/>
</dbReference>
<dbReference type="AlphaFoldDB" id="A0A1G2H1V4"/>
<dbReference type="Proteomes" id="UP000177954">
    <property type="component" value="Unassembled WGS sequence"/>
</dbReference>
<evidence type="ECO:0000313" key="2">
    <source>
        <dbReference type="EMBL" id="OGZ56454.1"/>
    </source>
</evidence>
<organism evidence="2 3">
    <name type="scientific">Candidatus Ryanbacteria bacterium RIFCSPLOWO2_02_FULL_47_14</name>
    <dbReference type="NCBI Taxonomy" id="1802129"/>
    <lineage>
        <taxon>Bacteria</taxon>
        <taxon>Candidatus Ryaniibacteriota</taxon>
    </lineage>
</organism>
<sequence>MRISYSSLETYKQCPQKYKFQEIDKRKAPKTKEAIFGTAIHSALQFMFSRDPLFPTLSEVVEHFRDKFMEKCLLPEADAARYCDVGEKMLANFYKKNPPWNFNVIDLESHFEVAVVDEIYNVSHTLAGKIDRIDKLSDGSYEIIDYKTNRRLPSQNDTDKNQQLAVYQLGIKKRWPHVDPSKVKLSLYFLRAEEKISTFRSPEALAHAENEILSQVRIIEEKTQENDFPPVPSALCDWCGYKPICPAWRHLYEKEKKPEIQSAINEFLELKREIDERKKKLISLASIVREYMQIEKLERVFGDMGSILQSRQERASWDSEKVREILSGSNILDSVMTVDPQKLSFIVRSLPDEIQEKLKKEARTVKTFVVLKVSRKKEKAPE</sequence>
<dbReference type="STRING" id="1802129.A3J04_00465"/>
<protein>
    <recommendedName>
        <fullName evidence="1">PD-(D/E)XK endonuclease-like domain-containing protein</fullName>
    </recommendedName>
</protein>
<evidence type="ECO:0000259" key="1">
    <source>
        <dbReference type="Pfam" id="PF12705"/>
    </source>
</evidence>
<dbReference type="InterPro" id="IPR011335">
    <property type="entry name" value="Restrct_endonuc-II-like"/>
</dbReference>
<dbReference type="Gene3D" id="3.90.320.10">
    <property type="match status" value="1"/>
</dbReference>
<dbReference type="SUPFAM" id="SSF52980">
    <property type="entry name" value="Restriction endonuclease-like"/>
    <property type="match status" value="1"/>
</dbReference>
<gene>
    <name evidence="2" type="ORF">A3J04_00465</name>
</gene>
<proteinExistence type="predicted"/>
<name>A0A1G2H1V4_9BACT</name>
<reference evidence="2 3" key="1">
    <citation type="journal article" date="2016" name="Nat. Commun.">
        <title>Thousands of microbial genomes shed light on interconnected biogeochemical processes in an aquifer system.</title>
        <authorList>
            <person name="Anantharaman K."/>
            <person name="Brown C.T."/>
            <person name="Hug L.A."/>
            <person name="Sharon I."/>
            <person name="Castelle C.J."/>
            <person name="Probst A.J."/>
            <person name="Thomas B.C."/>
            <person name="Singh A."/>
            <person name="Wilkins M.J."/>
            <person name="Karaoz U."/>
            <person name="Brodie E.L."/>
            <person name="Williams K.H."/>
            <person name="Hubbard S.S."/>
            <person name="Banfield J.F."/>
        </authorList>
    </citation>
    <scope>NUCLEOTIDE SEQUENCE [LARGE SCALE GENOMIC DNA]</scope>
</reference>
<dbReference type="InterPro" id="IPR038726">
    <property type="entry name" value="PDDEXK_AddAB-type"/>
</dbReference>
<comment type="caution">
    <text evidence="2">The sequence shown here is derived from an EMBL/GenBank/DDBJ whole genome shotgun (WGS) entry which is preliminary data.</text>
</comment>
<dbReference type="InterPro" id="IPR011604">
    <property type="entry name" value="PDDEXK-like_dom_sf"/>
</dbReference>
<feature type="domain" description="PD-(D/E)XK endonuclease-like" evidence="1">
    <location>
        <begin position="2"/>
        <end position="246"/>
    </location>
</feature>